<dbReference type="RefSeq" id="WP_047215528.1">
    <property type="nucleotide sequence ID" value="NZ_CP011568.3"/>
</dbReference>
<proteinExistence type="predicted"/>
<sequence length="177" mass="20328">MNVLYRRIFKTKTTGVTTIQELLQSMFVAEVLQPGDEIWIVSPWISNVVLIDNRSGSFDAINPEWGRREIRLADVLVTLMNHGTKVRIVTRNDDSNDTFLSRISDAAREHGLEDQVAIHIHDQLHTKGILLTRCLLMGSMNLTYNGMVINDEWVEFSLDSHDLGRTRIEFARYRETA</sequence>
<dbReference type="Gene3D" id="3.30.870.10">
    <property type="entry name" value="Endonuclease Chain A"/>
    <property type="match status" value="1"/>
</dbReference>
<name>A0A0G3ERB5_9BURK</name>
<protein>
    <recommendedName>
        <fullName evidence="1">Phospholipase D-like domain-containing protein</fullName>
    </recommendedName>
</protein>
<dbReference type="Proteomes" id="UP000036700">
    <property type="component" value="Chromosome"/>
</dbReference>
<reference evidence="3" key="1">
    <citation type="submission" date="2015-06" db="EMBL/GenBank/DDBJ databases">
        <authorList>
            <person name="Lim Y.L."/>
            <person name="Ee R."/>
            <person name="Yong D."/>
            <person name="How K.Y."/>
            <person name="Yin W.F."/>
            <person name="Chan K.G."/>
        </authorList>
    </citation>
    <scope>NUCLEOTIDE SEQUENCE [LARGE SCALE GENOMIC DNA]</scope>
    <source>
        <strain evidence="3">DSM 25325</strain>
    </source>
</reference>
<accession>A0A0G3ERB5</accession>
<dbReference type="KEGG" id="ptx:ABW99_16765"/>
<dbReference type="EMBL" id="CP011568">
    <property type="protein sequence ID" value="AKJ69613.1"/>
    <property type="molecule type" value="Genomic_DNA"/>
</dbReference>
<evidence type="ECO:0000313" key="3">
    <source>
        <dbReference type="Proteomes" id="UP000036700"/>
    </source>
</evidence>
<dbReference type="Pfam" id="PF13091">
    <property type="entry name" value="PLDc_2"/>
    <property type="match status" value="1"/>
</dbReference>
<evidence type="ECO:0000259" key="1">
    <source>
        <dbReference type="Pfam" id="PF13091"/>
    </source>
</evidence>
<dbReference type="STRING" id="445709.ABW99_16765"/>
<dbReference type="PATRIC" id="fig|445709.3.peg.3541"/>
<keyword evidence="3" id="KW-1185">Reference proteome</keyword>
<evidence type="ECO:0000313" key="2">
    <source>
        <dbReference type="EMBL" id="AKJ69613.1"/>
    </source>
</evidence>
<feature type="domain" description="Phospholipase D-like" evidence="1">
    <location>
        <begin position="70"/>
        <end position="154"/>
    </location>
</feature>
<dbReference type="OrthoDB" id="8441577at2"/>
<dbReference type="NCBIfam" id="NF041068">
    <property type="entry name" value="DpdK"/>
    <property type="match status" value="1"/>
</dbReference>
<organism evidence="2 3">
    <name type="scientific">Pandoraea thiooxydans</name>
    <dbReference type="NCBI Taxonomy" id="445709"/>
    <lineage>
        <taxon>Bacteria</taxon>
        <taxon>Pseudomonadati</taxon>
        <taxon>Pseudomonadota</taxon>
        <taxon>Betaproteobacteria</taxon>
        <taxon>Burkholderiales</taxon>
        <taxon>Burkholderiaceae</taxon>
        <taxon>Pandoraea</taxon>
    </lineage>
</organism>
<dbReference type="InterPro" id="IPR025202">
    <property type="entry name" value="PLD-like_dom"/>
</dbReference>
<dbReference type="SUPFAM" id="SSF56024">
    <property type="entry name" value="Phospholipase D/nuclease"/>
    <property type="match status" value="1"/>
</dbReference>
<gene>
    <name evidence="2" type="ORF">ABW99_16765</name>
</gene>
<dbReference type="AlphaFoldDB" id="A0A0G3ERB5"/>